<proteinExistence type="predicted"/>
<keyword evidence="2" id="KW-1185">Reference proteome</keyword>
<sequence>MRSMAHYILNELSISEEIREKIEAIKNSYNSYQNFNDFRFLMQELESFRINEKMSENAIKANINNFIHRFIKKLNKILEESKEMEKEKEHNIESEDAIFFDIMAKLAIFKDRGTIGEEKSVLMTDIRMLLSKEIDTDKKEILKETLNILDSYDEEKNEKHINKMRNKQN</sequence>
<evidence type="ECO:0000313" key="1">
    <source>
        <dbReference type="EMBL" id="TLD91293.1"/>
    </source>
</evidence>
<name>A0A4U8SWK7_9HELI</name>
<dbReference type="EMBL" id="JRPE02000017">
    <property type="protein sequence ID" value="TLD91293.1"/>
    <property type="molecule type" value="Genomic_DNA"/>
</dbReference>
<reference evidence="1 2" key="1">
    <citation type="journal article" date="2014" name="Genome Announc.">
        <title>Draft genome sequences of eight enterohepatic helicobacter species isolated from both laboratory and wild rodents.</title>
        <authorList>
            <person name="Sheh A."/>
            <person name="Shen Z."/>
            <person name="Fox J.G."/>
        </authorList>
    </citation>
    <scope>NUCLEOTIDE SEQUENCE [LARGE SCALE GENOMIC DNA]</scope>
    <source>
        <strain evidence="1 2">MIT 96-1001</strain>
    </source>
</reference>
<dbReference type="Proteomes" id="UP000029921">
    <property type="component" value="Unassembled WGS sequence"/>
</dbReference>
<protein>
    <submittedName>
        <fullName evidence="1">Uncharacterized protein</fullName>
    </submittedName>
</protein>
<comment type="caution">
    <text evidence="1">The sequence shown here is derived from an EMBL/GenBank/DDBJ whole genome shotgun (WGS) entry which is preliminary data.</text>
</comment>
<evidence type="ECO:0000313" key="2">
    <source>
        <dbReference type="Proteomes" id="UP000029921"/>
    </source>
</evidence>
<dbReference type="RefSeq" id="WP_034589623.1">
    <property type="nucleotide sequence ID" value="NZ_JRPE02000017.1"/>
</dbReference>
<organism evidence="1 2">
    <name type="scientific">Helicobacter magdeburgensis</name>
    <dbReference type="NCBI Taxonomy" id="471858"/>
    <lineage>
        <taxon>Bacteria</taxon>
        <taxon>Pseudomonadati</taxon>
        <taxon>Campylobacterota</taxon>
        <taxon>Epsilonproteobacteria</taxon>
        <taxon>Campylobacterales</taxon>
        <taxon>Helicobacteraceae</taxon>
        <taxon>Helicobacter</taxon>
    </lineage>
</organism>
<accession>A0A4U8SWK7</accession>
<gene>
    <name evidence="1" type="ORF">LS74_009280</name>
</gene>
<dbReference type="AlphaFoldDB" id="A0A4U8SWK7"/>